<proteinExistence type="predicted"/>
<protein>
    <submittedName>
        <fullName evidence="4">Anaphase-promoting complex subunit 10</fullName>
    </submittedName>
</protein>
<feature type="domain" description="GH18" evidence="3">
    <location>
        <begin position="165"/>
        <end position="276"/>
    </location>
</feature>
<dbReference type="Pfam" id="PF00704">
    <property type="entry name" value="Glyco_hydro_18"/>
    <property type="match status" value="1"/>
</dbReference>
<gene>
    <name evidence="4" type="ORF">Tco_1109688</name>
</gene>
<keyword evidence="1" id="KW-0175">Coiled coil</keyword>
<dbReference type="InterPro" id="IPR017853">
    <property type="entry name" value="GH"/>
</dbReference>
<feature type="compositionally biased region" description="Basic and acidic residues" evidence="2">
    <location>
        <begin position="411"/>
        <end position="430"/>
    </location>
</feature>
<feature type="compositionally biased region" description="Basic residues" evidence="2">
    <location>
        <begin position="431"/>
        <end position="445"/>
    </location>
</feature>
<reference evidence="4" key="1">
    <citation type="journal article" date="2022" name="Int. J. Mol. Sci.">
        <title>Draft Genome of Tanacetum Coccineum: Genomic Comparison of Closely Related Tanacetum-Family Plants.</title>
        <authorList>
            <person name="Yamashiro T."/>
            <person name="Shiraishi A."/>
            <person name="Nakayama K."/>
            <person name="Satake H."/>
        </authorList>
    </citation>
    <scope>NUCLEOTIDE SEQUENCE</scope>
</reference>
<dbReference type="Proteomes" id="UP001151760">
    <property type="component" value="Unassembled WGS sequence"/>
</dbReference>
<name>A0ABQ5II33_9ASTR</name>
<accession>A0ABQ5II33</accession>
<feature type="compositionally biased region" description="Basic and acidic residues" evidence="2">
    <location>
        <begin position="517"/>
        <end position="536"/>
    </location>
</feature>
<dbReference type="EMBL" id="BQNB010020763">
    <property type="protein sequence ID" value="GJT99349.1"/>
    <property type="molecule type" value="Genomic_DNA"/>
</dbReference>
<organism evidence="4 5">
    <name type="scientific">Tanacetum coccineum</name>
    <dbReference type="NCBI Taxonomy" id="301880"/>
    <lineage>
        <taxon>Eukaryota</taxon>
        <taxon>Viridiplantae</taxon>
        <taxon>Streptophyta</taxon>
        <taxon>Embryophyta</taxon>
        <taxon>Tracheophyta</taxon>
        <taxon>Spermatophyta</taxon>
        <taxon>Magnoliopsida</taxon>
        <taxon>eudicotyledons</taxon>
        <taxon>Gunneridae</taxon>
        <taxon>Pentapetalae</taxon>
        <taxon>asterids</taxon>
        <taxon>campanulids</taxon>
        <taxon>Asterales</taxon>
        <taxon>Asteraceae</taxon>
        <taxon>Asteroideae</taxon>
        <taxon>Anthemideae</taxon>
        <taxon>Anthemidinae</taxon>
        <taxon>Tanacetum</taxon>
    </lineage>
</organism>
<comment type="caution">
    <text evidence="4">The sequence shown here is derived from an EMBL/GenBank/DDBJ whole genome shotgun (WGS) entry which is preliminary data.</text>
</comment>
<keyword evidence="5" id="KW-1185">Reference proteome</keyword>
<reference evidence="4" key="2">
    <citation type="submission" date="2022-01" db="EMBL/GenBank/DDBJ databases">
        <authorList>
            <person name="Yamashiro T."/>
            <person name="Shiraishi A."/>
            <person name="Satake H."/>
            <person name="Nakayama K."/>
        </authorList>
    </citation>
    <scope>NUCLEOTIDE SEQUENCE</scope>
</reference>
<feature type="region of interest" description="Disordered" evidence="2">
    <location>
        <begin position="392"/>
        <end position="546"/>
    </location>
</feature>
<dbReference type="PANTHER" id="PTHR46476">
    <property type="entry name" value="CHITINASE 2-LIKE"/>
    <property type="match status" value="1"/>
</dbReference>
<evidence type="ECO:0000256" key="2">
    <source>
        <dbReference type="SAM" id="MobiDB-lite"/>
    </source>
</evidence>
<dbReference type="Gene3D" id="3.20.20.80">
    <property type="entry name" value="Glycosidases"/>
    <property type="match status" value="1"/>
</dbReference>
<evidence type="ECO:0000313" key="5">
    <source>
        <dbReference type="Proteomes" id="UP001151760"/>
    </source>
</evidence>
<dbReference type="InterPro" id="IPR001223">
    <property type="entry name" value="Glyco_hydro18_cat"/>
</dbReference>
<evidence type="ECO:0000259" key="3">
    <source>
        <dbReference type="Pfam" id="PF00704"/>
    </source>
</evidence>
<dbReference type="PANTHER" id="PTHR46476:SF13">
    <property type="entry name" value="2, PUTATIVE, EXPRESSED-RELATED"/>
    <property type="match status" value="1"/>
</dbReference>
<evidence type="ECO:0000256" key="1">
    <source>
        <dbReference type="SAM" id="Coils"/>
    </source>
</evidence>
<feature type="region of interest" description="Disordered" evidence="2">
    <location>
        <begin position="748"/>
        <end position="775"/>
    </location>
</feature>
<evidence type="ECO:0000313" key="4">
    <source>
        <dbReference type="EMBL" id="GJT99349.1"/>
    </source>
</evidence>
<dbReference type="SUPFAM" id="SSF51445">
    <property type="entry name" value="(Trans)glycosidases"/>
    <property type="match status" value="1"/>
</dbReference>
<feature type="coiled-coil region" evidence="1">
    <location>
        <begin position="593"/>
        <end position="634"/>
    </location>
</feature>
<feature type="compositionally biased region" description="Low complexity" evidence="2">
    <location>
        <begin position="750"/>
        <end position="775"/>
    </location>
</feature>
<sequence length="775" mass="86545">MSLSPYESREADSLLMLRNAVLDISVEDSIVWNPSSVGCIPVKFVLGQLGVVLFGQEINCGWCFDEVESVDHLLLHCPRSFDIWTSLFKRWSILWILPSSLADFTNDWNLGIGINGGKFWRLLGPCIIWAIWISRNKALFNGEFSCWTALVCCIKLEDSNNLSPSQVSSIKSQHSNVKVGLSLGGDSVNGGSCYFIPSLVDSWVSNAVSSLTKIIKEYNLDRIDIDYEHFHANPETFVECIGKLITTLKNNGVISFASIAPFDDDDVQSHYTALWKNDSKASGFKYEKQSQALLAAPLSKQGHWFSFEKRVGKGIGGKIFRETFSGLKGWKKRFFFLDRRAIPDDMSWRHHDSDINDPALEGGFMVTMSEYLRFPFLSGATIEKGIALTNQDQRGQHTVPPLPADQAIPNKTDHLREAKVEDPKIVTIHERKARAAAKKREKKRRGADEGEGSRPKVKRKKTYAVRGDGSAGSEYVSSSEPLRIMNPTETGGENLSGADVATAESRKDRSLSISPHDSADHFLHDSADAHGDEGTNTHRLGPLVDQPGGNLTTVMLRKASHLGTMLTMCPNAQKDSNALNNANALERAWFAVFKKLKNDHAGCTEKIQLLEDRNSELSNINKDQTLRIKELEDTLAKKDFALVYAERINTERAQEKEKLVAQLSKTEMEKFNCIRKLLPILDGLKDLPGERSEEDLLELMSRMEGFDAYADKKMYVEYDKLSEKRYLFVEKISYGFYHTVSDLLKVYPDSTPSGKAPPSKPSSGKTPSSSTPKGP</sequence>